<dbReference type="PANTHER" id="PTHR47959">
    <property type="entry name" value="ATP-DEPENDENT RNA HELICASE RHLE-RELATED"/>
    <property type="match status" value="1"/>
</dbReference>
<dbReference type="GO" id="GO:0003724">
    <property type="term" value="F:RNA helicase activity"/>
    <property type="evidence" value="ECO:0007669"/>
    <property type="project" value="UniProtKB-EC"/>
</dbReference>
<evidence type="ECO:0000256" key="4">
    <source>
        <dbReference type="ARBA" id="ARBA00022801"/>
    </source>
</evidence>
<feature type="compositionally biased region" description="Low complexity" evidence="12">
    <location>
        <begin position="404"/>
        <end position="445"/>
    </location>
</feature>
<dbReference type="FunFam" id="3.40.50.300:FF:000108">
    <property type="entry name" value="ATP-dependent RNA helicase RhlE"/>
    <property type="match status" value="1"/>
</dbReference>
<feature type="short sequence motif" description="Q motif" evidence="10">
    <location>
        <begin position="24"/>
        <end position="52"/>
    </location>
</feature>
<dbReference type="Proteomes" id="UP000229366">
    <property type="component" value="Unassembled WGS sequence"/>
</dbReference>
<evidence type="ECO:0000259" key="13">
    <source>
        <dbReference type="PROSITE" id="PS51192"/>
    </source>
</evidence>
<name>A0A2M8VJ88_9BURK</name>
<evidence type="ECO:0000259" key="15">
    <source>
        <dbReference type="PROSITE" id="PS51195"/>
    </source>
</evidence>
<dbReference type="InterPro" id="IPR044742">
    <property type="entry name" value="DEAD/DEAH_RhlB"/>
</dbReference>
<dbReference type="InterPro" id="IPR000629">
    <property type="entry name" value="RNA-helicase_DEAD-box_CS"/>
</dbReference>
<evidence type="ECO:0000259" key="14">
    <source>
        <dbReference type="PROSITE" id="PS51194"/>
    </source>
</evidence>
<dbReference type="GO" id="GO:0005524">
    <property type="term" value="F:ATP binding"/>
    <property type="evidence" value="ECO:0007669"/>
    <property type="project" value="UniProtKB-KW"/>
</dbReference>
<evidence type="ECO:0000256" key="10">
    <source>
        <dbReference type="PROSITE-ProRule" id="PRU00552"/>
    </source>
</evidence>
<comment type="caution">
    <text evidence="16">The sequence shown here is derived from an EMBL/GenBank/DDBJ whole genome shotgun (WGS) entry which is preliminary data.</text>
</comment>
<keyword evidence="3 11" id="KW-0547">Nucleotide-binding</keyword>
<dbReference type="SMART" id="SM00487">
    <property type="entry name" value="DEXDc"/>
    <property type="match status" value="1"/>
</dbReference>
<dbReference type="RefSeq" id="WP_100379984.1">
    <property type="nucleotide sequence ID" value="NZ_CBCSBW010000005.1"/>
</dbReference>
<proteinExistence type="inferred from homology"/>
<dbReference type="SUPFAM" id="SSF52540">
    <property type="entry name" value="P-loop containing nucleoside triphosphate hydrolases"/>
    <property type="match status" value="1"/>
</dbReference>
<dbReference type="InterPro" id="IPR014001">
    <property type="entry name" value="Helicase_ATP-bd"/>
</dbReference>
<dbReference type="EC" id="3.6.4.13" evidence="1"/>
<dbReference type="PROSITE" id="PS51192">
    <property type="entry name" value="HELICASE_ATP_BIND_1"/>
    <property type="match status" value="1"/>
</dbReference>
<evidence type="ECO:0000256" key="5">
    <source>
        <dbReference type="ARBA" id="ARBA00022806"/>
    </source>
</evidence>
<keyword evidence="17" id="KW-1185">Reference proteome</keyword>
<dbReference type="PROSITE" id="PS00039">
    <property type="entry name" value="DEAD_ATP_HELICASE"/>
    <property type="match status" value="1"/>
</dbReference>
<dbReference type="Gene3D" id="3.40.50.300">
    <property type="entry name" value="P-loop containing nucleotide triphosphate hydrolases"/>
    <property type="match status" value="2"/>
</dbReference>
<dbReference type="InterPro" id="IPR001650">
    <property type="entry name" value="Helicase_C-like"/>
</dbReference>
<evidence type="ECO:0000256" key="2">
    <source>
        <dbReference type="ARBA" id="ARBA00022490"/>
    </source>
</evidence>
<evidence type="ECO:0000256" key="12">
    <source>
        <dbReference type="SAM" id="MobiDB-lite"/>
    </source>
</evidence>
<dbReference type="OrthoDB" id="5297934at2"/>
<dbReference type="PANTHER" id="PTHR47959:SF13">
    <property type="entry name" value="ATP-DEPENDENT RNA HELICASE RHLE"/>
    <property type="match status" value="1"/>
</dbReference>
<dbReference type="EMBL" id="PGTX01000004">
    <property type="protein sequence ID" value="PJI77065.1"/>
    <property type="molecule type" value="Genomic_DNA"/>
</dbReference>
<protein>
    <recommendedName>
        <fullName evidence="9">DEAD-box ATP-dependent RNA helicase RhpA</fullName>
        <ecNumber evidence="1">3.6.4.13</ecNumber>
    </recommendedName>
</protein>
<dbReference type="InterPro" id="IPR014014">
    <property type="entry name" value="RNA_helicase_DEAD_Q_motif"/>
</dbReference>
<evidence type="ECO:0000256" key="3">
    <source>
        <dbReference type="ARBA" id="ARBA00022741"/>
    </source>
</evidence>
<dbReference type="GO" id="GO:0005829">
    <property type="term" value="C:cytosol"/>
    <property type="evidence" value="ECO:0007669"/>
    <property type="project" value="TreeGrafter"/>
</dbReference>
<dbReference type="GO" id="GO:0003676">
    <property type="term" value="F:nucleic acid binding"/>
    <property type="evidence" value="ECO:0007669"/>
    <property type="project" value="InterPro"/>
</dbReference>
<keyword evidence="4 11" id="KW-0378">Hydrolase</keyword>
<evidence type="ECO:0000256" key="7">
    <source>
        <dbReference type="ARBA" id="ARBA00038437"/>
    </source>
</evidence>
<comment type="similarity">
    <text evidence="7 11">Belongs to the DEAD box helicase family.</text>
</comment>
<accession>A0A2M8VJ88</accession>
<organism evidence="16 17">
    <name type="scientific">Polynucleobacter brandtiae</name>
    <dbReference type="NCBI Taxonomy" id="1938816"/>
    <lineage>
        <taxon>Bacteria</taxon>
        <taxon>Pseudomonadati</taxon>
        <taxon>Pseudomonadota</taxon>
        <taxon>Betaproteobacteria</taxon>
        <taxon>Burkholderiales</taxon>
        <taxon>Burkholderiaceae</taxon>
        <taxon>Polynucleobacter</taxon>
    </lineage>
</organism>
<dbReference type="Pfam" id="PF00271">
    <property type="entry name" value="Helicase_C"/>
    <property type="match status" value="1"/>
</dbReference>
<evidence type="ECO:0000313" key="16">
    <source>
        <dbReference type="EMBL" id="PJI77065.1"/>
    </source>
</evidence>
<evidence type="ECO:0000313" key="17">
    <source>
        <dbReference type="Proteomes" id="UP000229366"/>
    </source>
</evidence>
<feature type="domain" description="Helicase ATP-binding" evidence="13">
    <location>
        <begin position="55"/>
        <end position="233"/>
    </location>
</feature>
<keyword evidence="2" id="KW-0963">Cytoplasm</keyword>
<dbReference type="CDD" id="cd00268">
    <property type="entry name" value="DEADc"/>
    <property type="match status" value="1"/>
</dbReference>
<dbReference type="InterPro" id="IPR050079">
    <property type="entry name" value="DEAD_box_RNA_helicase"/>
</dbReference>
<dbReference type="AlphaFoldDB" id="A0A2M8VJ88"/>
<dbReference type="GO" id="GO:0042255">
    <property type="term" value="P:ribosome assembly"/>
    <property type="evidence" value="ECO:0007669"/>
    <property type="project" value="UniProtKB-ARBA"/>
</dbReference>
<sequence>MINTVPEINTPTEDAQSATPEVTITFADFGLDPQIQKAVSEQGYTIPTPIQAQAIPHVLAGRDLMGAAQTGTGKTAAFVLPIIQQILRHASSSSSPARHPIRALVLTPTRELAVQVAENAASYSRHTHLRSAVVYGGVDMKEQVTTLRGGVEILIATPGRLLDHLGSKVANLSQVEILVLDEADRMLDMGFLPDLQRIIDLIPAQRQTLLFSATFSPEIKKLAQSYLRTPVTVEVARQNAAADTVKQVVHMVASADKQQAIVRVLEARTLQGLSRQCIIFTNSRLGCARLARSLERDGIKAGAIHGDKSQGERTLTLDAFKSGAIEALVATDVAARGLDIPSMPCVINHELPFNAEDFIHRIGRTGRAGSKGDAIALVDASEKRLLDDIEKLMKRKLDVAALPGSNTSGHSSSTESRSTSTSASRSRSRSTGSSSGASTYASKSPSQVVDPFFYQPYEASAPKVTVADTADGINAKPAEIKVGITPAKPSVGALLGGFKKK</sequence>
<evidence type="ECO:0000256" key="6">
    <source>
        <dbReference type="ARBA" id="ARBA00022840"/>
    </source>
</evidence>
<dbReference type="CDD" id="cd18787">
    <property type="entry name" value="SF2_C_DEAD"/>
    <property type="match status" value="1"/>
</dbReference>
<dbReference type="GO" id="GO:0016787">
    <property type="term" value="F:hydrolase activity"/>
    <property type="evidence" value="ECO:0007669"/>
    <property type="project" value="UniProtKB-KW"/>
</dbReference>
<evidence type="ECO:0000256" key="8">
    <source>
        <dbReference type="ARBA" id="ARBA00047984"/>
    </source>
</evidence>
<dbReference type="GO" id="GO:0009266">
    <property type="term" value="P:response to temperature stimulus"/>
    <property type="evidence" value="ECO:0007669"/>
    <property type="project" value="UniProtKB-ARBA"/>
</dbReference>
<comment type="catalytic activity">
    <reaction evidence="8">
        <text>ATP + H2O = ADP + phosphate + H(+)</text>
        <dbReference type="Rhea" id="RHEA:13065"/>
        <dbReference type="ChEBI" id="CHEBI:15377"/>
        <dbReference type="ChEBI" id="CHEBI:15378"/>
        <dbReference type="ChEBI" id="CHEBI:30616"/>
        <dbReference type="ChEBI" id="CHEBI:43474"/>
        <dbReference type="ChEBI" id="CHEBI:456216"/>
        <dbReference type="EC" id="3.6.4.13"/>
    </reaction>
</comment>
<dbReference type="SMART" id="SM00490">
    <property type="entry name" value="HELICc"/>
    <property type="match status" value="1"/>
</dbReference>
<dbReference type="PROSITE" id="PS51194">
    <property type="entry name" value="HELICASE_CTER"/>
    <property type="match status" value="1"/>
</dbReference>
<dbReference type="PROSITE" id="PS51195">
    <property type="entry name" value="Q_MOTIF"/>
    <property type="match status" value="1"/>
</dbReference>
<keyword evidence="6 11" id="KW-0067">ATP-binding</keyword>
<dbReference type="Pfam" id="PF00270">
    <property type="entry name" value="DEAD"/>
    <property type="match status" value="1"/>
</dbReference>
<evidence type="ECO:0000256" key="11">
    <source>
        <dbReference type="RuleBase" id="RU000492"/>
    </source>
</evidence>
<feature type="domain" description="Helicase C-terminal" evidence="14">
    <location>
        <begin position="256"/>
        <end position="410"/>
    </location>
</feature>
<reference evidence="16 17" key="1">
    <citation type="submission" date="2017-11" db="EMBL/GenBank/DDBJ databases">
        <title>Genomic Encyclopedia of Type Strains, Phase III (KMG-III): the genomes of soil and plant-associated and newly described type strains.</title>
        <authorList>
            <person name="Whitman W."/>
        </authorList>
    </citation>
    <scope>NUCLEOTIDE SEQUENCE [LARGE SCALE GENOMIC DNA]</scope>
    <source>
        <strain evidence="16 17">UB-Domo-W1</strain>
    </source>
</reference>
<dbReference type="InterPro" id="IPR011545">
    <property type="entry name" value="DEAD/DEAH_box_helicase_dom"/>
</dbReference>
<dbReference type="InterPro" id="IPR027417">
    <property type="entry name" value="P-loop_NTPase"/>
</dbReference>
<evidence type="ECO:0000256" key="1">
    <source>
        <dbReference type="ARBA" id="ARBA00012552"/>
    </source>
</evidence>
<keyword evidence="5 11" id="KW-0347">Helicase</keyword>
<gene>
    <name evidence="16" type="ORF">B0G85_1664</name>
</gene>
<feature type="region of interest" description="Disordered" evidence="12">
    <location>
        <begin position="402"/>
        <end position="445"/>
    </location>
</feature>
<feature type="domain" description="DEAD-box RNA helicase Q" evidence="15">
    <location>
        <begin position="24"/>
        <end position="52"/>
    </location>
</feature>
<evidence type="ECO:0000256" key="9">
    <source>
        <dbReference type="ARBA" id="ARBA00074363"/>
    </source>
</evidence>